<evidence type="ECO:0000313" key="11">
    <source>
        <dbReference type="Proteomes" id="UP000297946"/>
    </source>
</evidence>
<feature type="transmembrane region" description="Helical" evidence="6">
    <location>
        <begin position="199"/>
        <end position="224"/>
    </location>
</feature>
<accession>A0A5F1ZNM8</accession>
<evidence type="ECO:0000313" key="9">
    <source>
        <dbReference type="EMBL" id="TGL38438.1"/>
    </source>
</evidence>
<comment type="subcellular location">
    <subcellularLocation>
        <location evidence="1">Membrane</location>
        <topology evidence="1">Multi-pass membrane protein</topology>
    </subcellularLocation>
</comment>
<evidence type="ECO:0000256" key="6">
    <source>
        <dbReference type="SAM" id="Phobius"/>
    </source>
</evidence>
<dbReference type="EMBL" id="RQGC01000013">
    <property type="protein sequence ID" value="TGL38438.1"/>
    <property type="molecule type" value="Genomic_DNA"/>
</dbReference>
<proteinExistence type="predicted"/>
<dbReference type="InterPro" id="IPR036259">
    <property type="entry name" value="MFS_trans_sf"/>
</dbReference>
<dbReference type="PANTHER" id="PTHR23506:SF23">
    <property type="entry name" value="GH10249P"/>
    <property type="match status" value="1"/>
</dbReference>
<feature type="transmembrane region" description="Helical" evidence="6">
    <location>
        <begin position="94"/>
        <end position="118"/>
    </location>
</feature>
<feature type="transmembrane region" description="Helical" evidence="6">
    <location>
        <begin position="293"/>
        <end position="314"/>
    </location>
</feature>
<sequence>MPWFTLAFVFLAMLPVTMIVPVYKEIVKDRLGGSSYGVAWFQSAAMLGSFLFSPLAGWLSDRLGTRKILIGIFSLVDAIFLALLPFMPSQSSLFVLRFLEGGAHIFVIGLLLTSLSDWEKDKNSRFYNKGILFGIGGTLLTLGGGVGQSLGFLGNDDPVFPFLIGAVILLFIGILSFYTLEQKNISKSDTILWSNARSALGLSPLLLVPILFHFTDRFTVGYFLSSMNIHLREDLGFNPGQVGSLLGTMFLLMSLLSIPSALLSRNWNAISLVWIGSIIYGTAQAVTGFVDSYLGLSVCMIACGIGAGIMYVPTMRLASSLAPRNSNALVMTVFTGFGSFGFLLGPLVSVYLQEGFHSLYDKSSGLEFTGILYGSLEVLLVLSTLPLLARLSKEYV</sequence>
<organism evidence="8 11">
    <name type="scientific">Leptospira langatensis</name>
    <dbReference type="NCBI Taxonomy" id="2484983"/>
    <lineage>
        <taxon>Bacteria</taxon>
        <taxon>Pseudomonadati</taxon>
        <taxon>Spirochaetota</taxon>
        <taxon>Spirochaetia</taxon>
        <taxon>Leptospirales</taxon>
        <taxon>Leptospiraceae</taxon>
        <taxon>Leptospira</taxon>
    </lineage>
</organism>
<evidence type="ECO:0000256" key="5">
    <source>
        <dbReference type="ARBA" id="ARBA00023136"/>
    </source>
</evidence>
<evidence type="ECO:0000313" key="8">
    <source>
        <dbReference type="EMBL" id="TGK05302.1"/>
    </source>
</evidence>
<dbReference type="GO" id="GO:0016020">
    <property type="term" value="C:membrane"/>
    <property type="evidence" value="ECO:0007669"/>
    <property type="project" value="UniProtKB-SubCell"/>
</dbReference>
<dbReference type="Pfam" id="PF07690">
    <property type="entry name" value="MFS_1"/>
    <property type="match status" value="2"/>
</dbReference>
<keyword evidence="3 6" id="KW-0812">Transmembrane</keyword>
<reference evidence="8 11" key="2">
    <citation type="journal article" date="2019" name="PLoS Negl. Trop. Dis.">
        <title>Revisiting the worldwide diversity of Leptospira species in the environment.</title>
        <authorList>
            <person name="Vincent A.T."/>
            <person name="Schiettekatte O."/>
            <person name="Bourhy P."/>
            <person name="Veyrier F.J."/>
            <person name="Picardeau M."/>
        </authorList>
    </citation>
    <scope>NUCLEOTIDE SEQUENCE [LARGE SCALE GENOMIC DNA]</scope>
    <source>
        <strain evidence="9">201702690</strain>
        <strain evidence="8 11">SSW18</strain>
    </source>
</reference>
<dbReference type="GO" id="GO:0022857">
    <property type="term" value="F:transmembrane transporter activity"/>
    <property type="evidence" value="ECO:0007669"/>
    <property type="project" value="InterPro"/>
</dbReference>
<keyword evidence="4 6" id="KW-1133">Transmembrane helix</keyword>
<feature type="transmembrane region" description="Helical" evidence="6">
    <location>
        <begin position="371"/>
        <end position="389"/>
    </location>
</feature>
<dbReference type="InterPro" id="IPR020846">
    <property type="entry name" value="MFS_dom"/>
</dbReference>
<dbReference type="InterPro" id="IPR011701">
    <property type="entry name" value="MFS"/>
</dbReference>
<gene>
    <name evidence="8" type="ORF">EHO57_01050</name>
    <name evidence="9" type="ORF">EHQ53_16810</name>
</gene>
<evidence type="ECO:0000256" key="1">
    <source>
        <dbReference type="ARBA" id="ARBA00004141"/>
    </source>
</evidence>
<dbReference type="Gene3D" id="1.20.1250.20">
    <property type="entry name" value="MFS general substrate transporter like domains"/>
    <property type="match status" value="2"/>
</dbReference>
<evidence type="ECO:0000256" key="3">
    <source>
        <dbReference type="ARBA" id="ARBA00022692"/>
    </source>
</evidence>
<evidence type="ECO:0000313" key="10">
    <source>
        <dbReference type="Proteomes" id="UP000297273"/>
    </source>
</evidence>
<comment type="caution">
    <text evidence="8">The sequence shown here is derived from an EMBL/GenBank/DDBJ whole genome shotgun (WGS) entry which is preliminary data.</text>
</comment>
<name>A0A5F1ZNM8_9LEPT</name>
<feature type="transmembrane region" description="Helical" evidence="6">
    <location>
        <begin position="244"/>
        <end position="262"/>
    </location>
</feature>
<evidence type="ECO:0000259" key="7">
    <source>
        <dbReference type="PROSITE" id="PS50850"/>
    </source>
</evidence>
<dbReference type="OrthoDB" id="345014at2"/>
<dbReference type="EMBL" id="RQER01000001">
    <property type="protein sequence ID" value="TGK05302.1"/>
    <property type="molecule type" value="Genomic_DNA"/>
</dbReference>
<evidence type="ECO:0000256" key="2">
    <source>
        <dbReference type="ARBA" id="ARBA00022448"/>
    </source>
</evidence>
<dbReference type="InterPro" id="IPR050930">
    <property type="entry name" value="MFS_Vesicular_Transporter"/>
</dbReference>
<feature type="transmembrane region" description="Helical" evidence="6">
    <location>
        <begin position="269"/>
        <end position="287"/>
    </location>
</feature>
<feature type="transmembrane region" description="Helical" evidence="6">
    <location>
        <begin position="40"/>
        <end position="59"/>
    </location>
</feature>
<keyword evidence="2" id="KW-0813">Transport</keyword>
<evidence type="ECO:0000256" key="4">
    <source>
        <dbReference type="ARBA" id="ARBA00022989"/>
    </source>
</evidence>
<dbReference type="PROSITE" id="PS50850">
    <property type="entry name" value="MFS"/>
    <property type="match status" value="1"/>
</dbReference>
<keyword evidence="5 6" id="KW-0472">Membrane</keyword>
<dbReference type="Proteomes" id="UP000297273">
    <property type="component" value="Unassembled WGS sequence"/>
</dbReference>
<keyword evidence="10" id="KW-1185">Reference proteome</keyword>
<protein>
    <submittedName>
        <fullName evidence="8">MFS transporter</fullName>
    </submittedName>
</protein>
<feature type="transmembrane region" description="Helical" evidence="6">
    <location>
        <begin position="159"/>
        <end position="178"/>
    </location>
</feature>
<dbReference type="Proteomes" id="UP000297946">
    <property type="component" value="Unassembled WGS sequence"/>
</dbReference>
<reference evidence="9" key="1">
    <citation type="submission" date="2018-10" db="EMBL/GenBank/DDBJ databases">
        <authorList>
            <person name="Vincent A.T."/>
            <person name="Schiettekatte O."/>
            <person name="Bourhy P."/>
            <person name="Veyrier F.J."/>
            <person name="Picardeau M."/>
        </authorList>
    </citation>
    <scope>NUCLEOTIDE SEQUENCE</scope>
    <source>
        <strain evidence="9">201702690</strain>
    </source>
</reference>
<feature type="transmembrane region" description="Helical" evidence="6">
    <location>
        <begin position="130"/>
        <end position="153"/>
    </location>
</feature>
<dbReference type="AlphaFoldDB" id="A0A5F1ZNM8"/>
<feature type="transmembrane region" description="Helical" evidence="6">
    <location>
        <begin position="326"/>
        <end position="351"/>
    </location>
</feature>
<feature type="transmembrane region" description="Helical" evidence="6">
    <location>
        <begin position="68"/>
        <end position="88"/>
    </location>
</feature>
<dbReference type="SUPFAM" id="SSF103473">
    <property type="entry name" value="MFS general substrate transporter"/>
    <property type="match status" value="1"/>
</dbReference>
<feature type="domain" description="Major facilitator superfamily (MFS) profile" evidence="7">
    <location>
        <begin position="205"/>
        <end position="396"/>
    </location>
</feature>
<dbReference type="RefSeq" id="WP_135646935.1">
    <property type="nucleotide sequence ID" value="NZ_RQER01000001.1"/>
</dbReference>
<dbReference type="PANTHER" id="PTHR23506">
    <property type="entry name" value="GH10249P"/>
    <property type="match status" value="1"/>
</dbReference>